<dbReference type="InterPro" id="IPR059000">
    <property type="entry name" value="ATPase_P-type_domA"/>
</dbReference>
<gene>
    <name evidence="15" type="ORF">PACTADRAFT_49233</name>
</gene>
<protein>
    <recommendedName>
        <fullName evidence="3">P-type Cu(+) transporter</fullName>
        <ecNumber evidence="3">7.2.2.8</ecNumber>
    </recommendedName>
    <alternativeName>
        <fullName evidence="12">Cu(2+)-ATPase</fullName>
    </alternativeName>
</protein>
<dbReference type="Gene3D" id="3.40.1110.10">
    <property type="entry name" value="Calcium-transporting ATPase, cytoplasmic domain N"/>
    <property type="match status" value="1"/>
</dbReference>
<dbReference type="SFLD" id="SFLDG00002">
    <property type="entry name" value="C1.7:_P-type_atpase_like"/>
    <property type="match status" value="1"/>
</dbReference>
<evidence type="ECO:0000256" key="13">
    <source>
        <dbReference type="RuleBase" id="RU362081"/>
    </source>
</evidence>
<dbReference type="PROSITE" id="PS01047">
    <property type="entry name" value="HMA_1"/>
    <property type="match status" value="1"/>
</dbReference>
<dbReference type="OrthoDB" id="432719at2759"/>
<dbReference type="CDD" id="cd02094">
    <property type="entry name" value="P-type_ATPase_Cu-like"/>
    <property type="match status" value="1"/>
</dbReference>
<dbReference type="CDD" id="cd00371">
    <property type="entry name" value="HMA"/>
    <property type="match status" value="1"/>
</dbReference>
<dbReference type="SUPFAM" id="SSF81653">
    <property type="entry name" value="Calcium ATPase, transduction domain A"/>
    <property type="match status" value="1"/>
</dbReference>
<dbReference type="SUPFAM" id="SSF81665">
    <property type="entry name" value="Calcium ATPase, transmembrane domain M"/>
    <property type="match status" value="1"/>
</dbReference>
<keyword evidence="11 13" id="KW-0472">Membrane</keyword>
<dbReference type="SFLD" id="SFLDF00027">
    <property type="entry name" value="p-type_atpase"/>
    <property type="match status" value="1"/>
</dbReference>
<comment type="subcellular location">
    <subcellularLocation>
        <location evidence="1">Endomembrane system</location>
        <topology evidence="1">Multi-pass membrane protein</topology>
    </subcellularLocation>
    <subcellularLocation>
        <location evidence="13">Membrane</location>
    </subcellularLocation>
</comment>
<dbReference type="STRING" id="669874.A0A1E4TVJ1"/>
<dbReference type="Gene3D" id="3.30.70.100">
    <property type="match status" value="1"/>
</dbReference>
<dbReference type="PANTHER" id="PTHR43520:SF8">
    <property type="entry name" value="P-TYPE CU(+) TRANSPORTER"/>
    <property type="match status" value="1"/>
</dbReference>
<dbReference type="InterPro" id="IPR001757">
    <property type="entry name" value="P_typ_ATPase"/>
</dbReference>
<dbReference type="GO" id="GO:0140581">
    <property type="term" value="F:P-type monovalent copper transporter activity"/>
    <property type="evidence" value="ECO:0007669"/>
    <property type="project" value="UniProtKB-EC"/>
</dbReference>
<evidence type="ECO:0000256" key="2">
    <source>
        <dbReference type="ARBA" id="ARBA00006024"/>
    </source>
</evidence>
<feature type="transmembrane region" description="Helical" evidence="13">
    <location>
        <begin position="439"/>
        <end position="457"/>
    </location>
</feature>
<dbReference type="Gene3D" id="2.70.150.10">
    <property type="entry name" value="Calcium-transporting ATPase, cytoplasmic transduction domain A"/>
    <property type="match status" value="1"/>
</dbReference>
<proteinExistence type="inferred from homology"/>
<dbReference type="Pfam" id="PF00122">
    <property type="entry name" value="E1-E2_ATPase"/>
    <property type="match status" value="1"/>
</dbReference>
<keyword evidence="5 13" id="KW-0812">Transmembrane</keyword>
<comment type="similarity">
    <text evidence="2 13">Belongs to the cation transport ATPase (P-type) (TC 3.A.3) family. Type IB subfamily.</text>
</comment>
<evidence type="ECO:0000256" key="4">
    <source>
        <dbReference type="ARBA" id="ARBA00022448"/>
    </source>
</evidence>
<dbReference type="PROSITE" id="PS00154">
    <property type="entry name" value="ATPASE_E1_E2"/>
    <property type="match status" value="1"/>
</dbReference>
<dbReference type="SUPFAM" id="SSF56784">
    <property type="entry name" value="HAD-like"/>
    <property type="match status" value="1"/>
</dbReference>
<evidence type="ECO:0000256" key="7">
    <source>
        <dbReference type="ARBA" id="ARBA00022741"/>
    </source>
</evidence>
<dbReference type="FunFam" id="2.70.150.10:FF:000002">
    <property type="entry name" value="Copper-transporting ATPase 1, putative"/>
    <property type="match status" value="1"/>
</dbReference>
<dbReference type="GO" id="GO:0005507">
    <property type="term" value="F:copper ion binding"/>
    <property type="evidence" value="ECO:0007669"/>
    <property type="project" value="EnsemblFungi"/>
</dbReference>
<evidence type="ECO:0000313" key="15">
    <source>
        <dbReference type="EMBL" id="ODV95782.1"/>
    </source>
</evidence>
<dbReference type="NCBIfam" id="TIGR01494">
    <property type="entry name" value="ATPase_P-type"/>
    <property type="match status" value="1"/>
</dbReference>
<evidence type="ECO:0000256" key="11">
    <source>
        <dbReference type="ARBA" id="ARBA00023136"/>
    </source>
</evidence>
<dbReference type="InterPro" id="IPR023299">
    <property type="entry name" value="ATPase_P-typ_cyto_dom_N"/>
</dbReference>
<dbReference type="EC" id="7.2.2.8" evidence="3"/>
<feature type="transmembrane region" description="Helical" evidence="13">
    <location>
        <begin position="870"/>
        <end position="892"/>
    </location>
</feature>
<feature type="transmembrane region" description="Helical" evidence="13">
    <location>
        <begin position="194"/>
        <end position="211"/>
    </location>
</feature>
<evidence type="ECO:0000256" key="10">
    <source>
        <dbReference type="ARBA" id="ARBA00022989"/>
    </source>
</evidence>
<evidence type="ECO:0000259" key="14">
    <source>
        <dbReference type="PROSITE" id="PS50846"/>
    </source>
</evidence>
<dbReference type="GO" id="GO:0005524">
    <property type="term" value="F:ATP binding"/>
    <property type="evidence" value="ECO:0007669"/>
    <property type="project" value="UniProtKB-UniRule"/>
</dbReference>
<feature type="transmembrane region" description="Helical" evidence="13">
    <location>
        <begin position="898"/>
        <end position="919"/>
    </location>
</feature>
<sequence>MTETAVVVHDSDATTAEQLKEAIEDCGFDGDVLTHEVIPASNGSEVGSGVGVDSLLPKMAHTSLKIYGMTCTNCSNTIESGLNKLDGIISCNVMLSTEEASIEYNPDIIGIREIFEKIEDFGFEAILNNNLDNSAQLDSLSKIKDIQYWKLNFFKCLLLGAPVILLGHILPQFYKNRDQKLHASIGPSLIPGLYLDQLIELVPATYIQFILGKRFYLNAYKSLKHGSGTMDLLICISTSLSYFYSVFIMLYAVIKKLDTAPEVLFETSAMLFIFISFGKWLENKAKGQTSSALSRLLSLTPSTCTIIDNISDQAAMFDINNNINQDANDLSTKIIPIELLQKGDIVIVTPGSRVPTDGECIFGESEVDESLLTGESLPIYKCKGSNLVGGSVNGSNTLYLKVVNVGESTQLQQIVKLVKDAQISKPPIQRVADVIATKFVPTILVLAVLTFVVWSMILKCLHTRNEDYKIPKYFSTSDSEFTKILLISISVVVVACPCALGLAAPTAIMVGTGVGASHGVLIKGGDVLERANEINCILFDKTGTITTGKFKLHSYKFLPSEILTESDIWEIIGSIEQNSEHPLGKSITKSALEKLKLDNFGSTGNNLIVEKFETLVGLGISTHISYNDKKLLVKFGNFRMLNENDITNMNDFLKTTKDSEVYHELSNTVSHILINNEYYGYVELIDGIRPDSKATISFLLKEGYSVAMVTGDSEKPAKRIGRLVGIPEENIYSSVTAEGKQKLVENLQNEMGLKIAFVGDGINDAPALVKADLGIAINTGTDIAIDAADIVLLGGGDNHVDDVINNAERNGGNVVYESRPSSSLTPVASESNNVFVENANNTKVTRSSLGGIASALSISNVTFKRIKLNFLWAMIYNLIMLPLSMGFLIFPLNVTLDPMLASAAMAFSSISIVVSSLLLKRWQPPKLDDESTLSERRWFNFYNSENSEEFVSSGSDSQGAFDADLENPEILRFRRNQRKRLPQIFGLNKLIQKIPLITGRRAEEDVQEYEMLQSS</sequence>
<evidence type="ECO:0000313" key="16">
    <source>
        <dbReference type="Proteomes" id="UP000094236"/>
    </source>
</evidence>
<dbReference type="InterPro" id="IPR023214">
    <property type="entry name" value="HAD_sf"/>
</dbReference>
<keyword evidence="6 13" id="KW-0479">Metal-binding</keyword>
<dbReference type="GO" id="GO:0016887">
    <property type="term" value="F:ATP hydrolysis activity"/>
    <property type="evidence" value="ECO:0007669"/>
    <property type="project" value="InterPro"/>
</dbReference>
<dbReference type="GO" id="GO:0043682">
    <property type="term" value="F:P-type divalent copper transporter activity"/>
    <property type="evidence" value="ECO:0007669"/>
    <property type="project" value="TreeGrafter"/>
</dbReference>
<dbReference type="InterPro" id="IPR023298">
    <property type="entry name" value="ATPase_P-typ_TM_dom_sf"/>
</dbReference>
<feature type="domain" description="HMA" evidence="14">
    <location>
        <begin position="1"/>
        <end position="31"/>
    </location>
</feature>
<evidence type="ECO:0000256" key="9">
    <source>
        <dbReference type="ARBA" id="ARBA00022967"/>
    </source>
</evidence>
<keyword evidence="8 13" id="KW-0067">ATP-binding</keyword>
<dbReference type="NCBIfam" id="TIGR01525">
    <property type="entry name" value="ATPase-IB_hvy"/>
    <property type="match status" value="1"/>
</dbReference>
<evidence type="ECO:0000256" key="5">
    <source>
        <dbReference type="ARBA" id="ARBA00022692"/>
    </source>
</evidence>
<evidence type="ECO:0000256" key="8">
    <source>
        <dbReference type="ARBA" id="ARBA00022840"/>
    </source>
</evidence>
<dbReference type="InterPro" id="IPR006121">
    <property type="entry name" value="HMA_dom"/>
</dbReference>
<dbReference type="EMBL" id="KV454013">
    <property type="protein sequence ID" value="ODV95782.1"/>
    <property type="molecule type" value="Genomic_DNA"/>
</dbReference>
<organism evidence="15 16">
    <name type="scientific">Pachysolen tannophilus NRRL Y-2460</name>
    <dbReference type="NCBI Taxonomy" id="669874"/>
    <lineage>
        <taxon>Eukaryota</taxon>
        <taxon>Fungi</taxon>
        <taxon>Dikarya</taxon>
        <taxon>Ascomycota</taxon>
        <taxon>Saccharomycotina</taxon>
        <taxon>Pichiomycetes</taxon>
        <taxon>Pachysolenaceae</taxon>
        <taxon>Pachysolen</taxon>
    </lineage>
</organism>
<dbReference type="PRINTS" id="PR00942">
    <property type="entry name" value="CUATPASEI"/>
</dbReference>
<dbReference type="Pfam" id="PF00702">
    <property type="entry name" value="Hydrolase"/>
    <property type="match status" value="1"/>
</dbReference>
<dbReference type="GO" id="GO:0060003">
    <property type="term" value="P:copper ion export"/>
    <property type="evidence" value="ECO:0007669"/>
    <property type="project" value="EnsemblFungi"/>
</dbReference>
<keyword evidence="16" id="KW-1185">Reference proteome</keyword>
<keyword evidence="7 13" id="KW-0547">Nucleotide-binding</keyword>
<feature type="transmembrane region" description="Helical" evidence="13">
    <location>
        <begin position="260"/>
        <end position="281"/>
    </location>
</feature>
<dbReference type="InterPro" id="IPR018303">
    <property type="entry name" value="ATPase_P-typ_P_site"/>
</dbReference>
<dbReference type="PANTHER" id="PTHR43520">
    <property type="entry name" value="ATP7, ISOFORM B"/>
    <property type="match status" value="1"/>
</dbReference>
<feature type="domain" description="HMA" evidence="14">
    <location>
        <begin position="60"/>
        <end position="126"/>
    </location>
</feature>
<reference evidence="16" key="1">
    <citation type="submission" date="2016-05" db="EMBL/GenBank/DDBJ databases">
        <title>Comparative genomics of biotechnologically important yeasts.</title>
        <authorList>
            <consortium name="DOE Joint Genome Institute"/>
            <person name="Riley R."/>
            <person name="Haridas S."/>
            <person name="Wolfe K.H."/>
            <person name="Lopes M.R."/>
            <person name="Hittinger C.T."/>
            <person name="Goker M."/>
            <person name="Salamov A."/>
            <person name="Wisecaver J."/>
            <person name="Long T.M."/>
            <person name="Aerts A.L."/>
            <person name="Barry K."/>
            <person name="Choi C."/>
            <person name="Clum A."/>
            <person name="Coughlan A.Y."/>
            <person name="Deshpande S."/>
            <person name="Douglass A.P."/>
            <person name="Hanson S.J."/>
            <person name="Klenk H.-P."/>
            <person name="Labutti K."/>
            <person name="Lapidus A."/>
            <person name="Lindquist E."/>
            <person name="Lipzen A."/>
            <person name="Meier-Kolthoff J.P."/>
            <person name="Ohm R.A."/>
            <person name="Otillar R.P."/>
            <person name="Pangilinan J."/>
            <person name="Peng Y."/>
            <person name="Rokas A."/>
            <person name="Rosa C.A."/>
            <person name="Scheuner C."/>
            <person name="Sibirny A.A."/>
            <person name="Slot J.C."/>
            <person name="Stielow J.B."/>
            <person name="Sun H."/>
            <person name="Kurtzman C.P."/>
            <person name="Blackwell M."/>
            <person name="Grigoriev I.V."/>
            <person name="Jeffries T.W."/>
        </authorList>
    </citation>
    <scope>NUCLEOTIDE SEQUENCE [LARGE SCALE GENOMIC DNA]</scope>
    <source>
        <strain evidence="16">NRRL Y-2460</strain>
    </source>
</reference>
<accession>A0A1E4TVJ1</accession>
<dbReference type="SFLD" id="SFLDS00003">
    <property type="entry name" value="Haloacid_Dehalogenase"/>
    <property type="match status" value="1"/>
</dbReference>
<dbReference type="Pfam" id="PF00403">
    <property type="entry name" value="HMA"/>
    <property type="match status" value="1"/>
</dbReference>
<dbReference type="GO" id="GO:0055070">
    <property type="term" value="P:copper ion homeostasis"/>
    <property type="evidence" value="ECO:0007669"/>
    <property type="project" value="TreeGrafter"/>
</dbReference>
<dbReference type="SUPFAM" id="SSF55008">
    <property type="entry name" value="HMA, heavy metal-associated domain"/>
    <property type="match status" value="1"/>
</dbReference>
<dbReference type="Gene3D" id="3.40.50.1000">
    <property type="entry name" value="HAD superfamily/HAD-like"/>
    <property type="match status" value="1"/>
</dbReference>
<keyword evidence="9" id="KW-1278">Translocase</keyword>
<dbReference type="GO" id="GO:0012510">
    <property type="term" value="C:trans-Golgi network transport vesicle membrane"/>
    <property type="evidence" value="ECO:0007669"/>
    <property type="project" value="EnsemblFungi"/>
</dbReference>
<evidence type="ECO:0000256" key="6">
    <source>
        <dbReference type="ARBA" id="ARBA00022723"/>
    </source>
</evidence>
<dbReference type="PRINTS" id="PR00119">
    <property type="entry name" value="CATATPASE"/>
</dbReference>
<dbReference type="InterPro" id="IPR036163">
    <property type="entry name" value="HMA_dom_sf"/>
</dbReference>
<name>A0A1E4TVJ1_PACTA</name>
<dbReference type="Proteomes" id="UP000094236">
    <property type="component" value="Unassembled WGS sequence"/>
</dbReference>
<keyword evidence="4" id="KW-0813">Transport</keyword>
<keyword evidence="10 13" id="KW-1133">Transmembrane helix</keyword>
<dbReference type="InterPro" id="IPR027256">
    <property type="entry name" value="P-typ_ATPase_IB"/>
</dbReference>
<evidence type="ECO:0000256" key="12">
    <source>
        <dbReference type="ARBA" id="ARBA00080126"/>
    </source>
</evidence>
<dbReference type="PROSITE" id="PS50846">
    <property type="entry name" value="HMA_2"/>
    <property type="match status" value="2"/>
</dbReference>
<dbReference type="InterPro" id="IPR008250">
    <property type="entry name" value="ATPase_P-typ_transduc_dom_A_sf"/>
</dbReference>
<feature type="transmembrane region" description="Helical" evidence="13">
    <location>
        <begin position="152"/>
        <end position="174"/>
    </location>
</feature>
<dbReference type="FunFam" id="3.30.70.100:FF:000001">
    <property type="entry name" value="ATPase copper transporting beta"/>
    <property type="match status" value="1"/>
</dbReference>
<dbReference type="InterPro" id="IPR036412">
    <property type="entry name" value="HAD-like_sf"/>
</dbReference>
<feature type="transmembrane region" description="Helical" evidence="13">
    <location>
        <begin position="232"/>
        <end position="254"/>
    </location>
</feature>
<evidence type="ECO:0000256" key="3">
    <source>
        <dbReference type="ARBA" id="ARBA00012517"/>
    </source>
</evidence>
<evidence type="ECO:0000256" key="1">
    <source>
        <dbReference type="ARBA" id="ARBA00004127"/>
    </source>
</evidence>
<dbReference type="GO" id="GO:0006879">
    <property type="term" value="P:intracellular iron ion homeostasis"/>
    <property type="evidence" value="ECO:0007669"/>
    <property type="project" value="EnsemblFungi"/>
</dbReference>
<dbReference type="InterPro" id="IPR044492">
    <property type="entry name" value="P_typ_ATPase_HD_dom"/>
</dbReference>
<dbReference type="InterPro" id="IPR017969">
    <property type="entry name" value="Heavy-metal-associated_CS"/>
</dbReference>
<feature type="transmembrane region" description="Helical" evidence="13">
    <location>
        <begin position="484"/>
        <end position="504"/>
    </location>
</feature>
<dbReference type="AlphaFoldDB" id="A0A1E4TVJ1"/>